<evidence type="ECO:0000256" key="16">
    <source>
        <dbReference type="RuleBase" id="RU362098"/>
    </source>
</evidence>
<dbReference type="EMBL" id="VBWP01000002">
    <property type="protein sequence ID" value="TLG76807.1"/>
    <property type="molecule type" value="Genomic_DNA"/>
</dbReference>
<feature type="binding site" evidence="15">
    <location>
        <position position="19"/>
    </location>
    <ligand>
        <name>Mg(2+)</name>
        <dbReference type="ChEBI" id="CHEBI:18420"/>
        <label>2</label>
    </ligand>
</feature>
<dbReference type="GO" id="GO:0015093">
    <property type="term" value="F:ferrous iron transmembrane transporter activity"/>
    <property type="evidence" value="ECO:0007669"/>
    <property type="project" value="UniProtKB-UniRule"/>
</dbReference>
<evidence type="ECO:0000256" key="2">
    <source>
        <dbReference type="ARBA" id="ARBA00004651"/>
    </source>
</evidence>
<feature type="binding site" evidence="15">
    <location>
        <position position="22"/>
    </location>
    <ligand>
        <name>Mg(2+)</name>
        <dbReference type="ChEBI" id="CHEBI:18420"/>
        <label>1</label>
    </ligand>
</feature>
<evidence type="ECO:0000256" key="15">
    <source>
        <dbReference type="PIRSR" id="PIRSR603373-2"/>
    </source>
</evidence>
<dbReference type="InterPro" id="IPR030389">
    <property type="entry name" value="G_FEOB_dom"/>
</dbReference>
<dbReference type="NCBIfam" id="TIGR00437">
    <property type="entry name" value="feoB"/>
    <property type="match status" value="1"/>
</dbReference>
<dbReference type="PANTHER" id="PTHR43185:SF1">
    <property type="entry name" value="FE(2+) TRANSPORTER FEOB"/>
    <property type="match status" value="1"/>
</dbReference>
<keyword evidence="10" id="KW-0406">Ion transport</keyword>
<comment type="subcellular location">
    <subcellularLocation>
        <location evidence="2 16">Cell membrane</location>
        <topology evidence="2 16">Multi-pass membrane protein</topology>
    </subcellularLocation>
</comment>
<feature type="transmembrane region" description="Helical" evidence="16">
    <location>
        <begin position="485"/>
        <end position="504"/>
    </location>
</feature>
<dbReference type="Pfam" id="PF07664">
    <property type="entry name" value="FeoB_C"/>
    <property type="match status" value="1"/>
</dbReference>
<comment type="caution">
    <text evidence="18">The sequence shown here is derived from an EMBL/GenBank/DDBJ whole genome shotgun (WGS) entry which is preliminary data.</text>
</comment>
<dbReference type="InterPro" id="IPR050860">
    <property type="entry name" value="FeoB_GTPase"/>
</dbReference>
<feature type="transmembrane region" description="Helical" evidence="16">
    <location>
        <begin position="457"/>
        <end position="479"/>
    </location>
</feature>
<keyword evidence="19" id="KW-1185">Reference proteome</keyword>
<dbReference type="CDD" id="cd01879">
    <property type="entry name" value="FeoB"/>
    <property type="match status" value="1"/>
</dbReference>
<feature type="transmembrane region" description="Helical" evidence="16">
    <location>
        <begin position="206"/>
        <end position="227"/>
    </location>
</feature>
<feature type="transmembrane region" description="Helical" evidence="16">
    <location>
        <begin position="583"/>
        <end position="608"/>
    </location>
</feature>
<dbReference type="InterPro" id="IPR006073">
    <property type="entry name" value="GTP-bd"/>
</dbReference>
<dbReference type="PANTHER" id="PTHR43185">
    <property type="entry name" value="FERROUS IRON TRANSPORT PROTEIN B"/>
    <property type="match status" value="1"/>
</dbReference>
<keyword evidence="7 14" id="KW-0547">Nucleotide-binding</keyword>
<keyword evidence="5 16" id="KW-0410">Iron transport</keyword>
<reference evidence="18 19" key="1">
    <citation type="submission" date="2019-05" db="EMBL/GenBank/DDBJ databases">
        <title>Culicoidintestinum kansasii gen. nov., sp. nov. from the gastrointestinal tract of the biting midge, Culicoides sonorensis.</title>
        <authorList>
            <person name="Neupane S."/>
            <person name="Ghosh A."/>
            <person name="Gunther S."/>
            <person name="Martin K."/>
            <person name="Zurek L."/>
        </authorList>
    </citation>
    <scope>NUCLEOTIDE SEQUENCE [LARGE SCALE GENOMIC DNA]</scope>
    <source>
        <strain evidence="18 19">CS-1</strain>
    </source>
</reference>
<accession>A0A5R8QHR0</accession>
<evidence type="ECO:0000256" key="12">
    <source>
        <dbReference type="ARBA" id="ARBA00023136"/>
    </source>
</evidence>
<feature type="transmembrane region" description="Helical" evidence="16">
    <location>
        <begin position="315"/>
        <end position="338"/>
    </location>
</feature>
<feature type="transmembrane region" description="Helical" evidence="16">
    <location>
        <begin position="350"/>
        <end position="375"/>
    </location>
</feature>
<dbReference type="Proteomes" id="UP000306912">
    <property type="component" value="Unassembled WGS sequence"/>
</dbReference>
<keyword evidence="15" id="KW-0479">Metal-binding</keyword>
<dbReference type="OrthoDB" id="9809127at2"/>
<dbReference type="InterPro" id="IPR011640">
    <property type="entry name" value="Fe2_transport_prot_B_C"/>
</dbReference>
<keyword evidence="15" id="KW-0460">Magnesium</keyword>
<evidence type="ECO:0000256" key="4">
    <source>
        <dbReference type="ARBA" id="ARBA00022475"/>
    </source>
</evidence>
<dbReference type="PROSITE" id="PS51711">
    <property type="entry name" value="G_FEOB"/>
    <property type="match status" value="1"/>
</dbReference>
<evidence type="ECO:0000256" key="5">
    <source>
        <dbReference type="ARBA" id="ARBA00022496"/>
    </source>
</evidence>
<dbReference type="InterPro" id="IPR003373">
    <property type="entry name" value="Fe2_transport_prot-B"/>
</dbReference>
<dbReference type="InterPro" id="IPR011642">
    <property type="entry name" value="Gate_dom"/>
</dbReference>
<evidence type="ECO:0000313" key="19">
    <source>
        <dbReference type="Proteomes" id="UP000306912"/>
    </source>
</evidence>
<feature type="binding site" evidence="14">
    <location>
        <begin position="52"/>
        <end position="55"/>
    </location>
    <ligand>
        <name>GTP</name>
        <dbReference type="ChEBI" id="CHEBI:37565"/>
        <label>1</label>
    </ligand>
</feature>
<dbReference type="SUPFAM" id="SSF52540">
    <property type="entry name" value="P-loop containing nucleoside triphosphate hydrolases"/>
    <property type="match status" value="1"/>
</dbReference>
<protein>
    <recommendedName>
        <fullName evidence="13 16">Ferrous iron transport protein B</fullName>
    </recommendedName>
</protein>
<name>A0A5R8QHR0_9FIRM</name>
<feature type="binding site" evidence="14">
    <location>
        <begin position="33"/>
        <end position="37"/>
    </location>
    <ligand>
        <name>GTP</name>
        <dbReference type="ChEBI" id="CHEBI:37565"/>
        <label>1</label>
    </ligand>
</feature>
<feature type="domain" description="FeoB-type G" evidence="17">
    <location>
        <begin position="1"/>
        <end position="161"/>
    </location>
</feature>
<evidence type="ECO:0000256" key="11">
    <source>
        <dbReference type="ARBA" id="ARBA00023134"/>
    </source>
</evidence>
<dbReference type="InParanoid" id="A0A5R8QHR0"/>
<dbReference type="GO" id="GO:0046872">
    <property type="term" value="F:metal ion binding"/>
    <property type="evidence" value="ECO:0007669"/>
    <property type="project" value="UniProtKB-KW"/>
</dbReference>
<evidence type="ECO:0000256" key="13">
    <source>
        <dbReference type="NCBIfam" id="TIGR00437"/>
    </source>
</evidence>
<dbReference type="Pfam" id="PF07670">
    <property type="entry name" value="Gate"/>
    <property type="match status" value="2"/>
</dbReference>
<feature type="binding site" evidence="14">
    <location>
        <begin position="8"/>
        <end position="15"/>
    </location>
    <ligand>
        <name>GTP</name>
        <dbReference type="ChEBI" id="CHEBI:37565"/>
        <label>1</label>
    </ligand>
</feature>
<evidence type="ECO:0000256" key="9">
    <source>
        <dbReference type="ARBA" id="ARBA00023004"/>
    </source>
</evidence>
<evidence type="ECO:0000259" key="17">
    <source>
        <dbReference type="PROSITE" id="PS51711"/>
    </source>
</evidence>
<evidence type="ECO:0000256" key="3">
    <source>
        <dbReference type="ARBA" id="ARBA00022448"/>
    </source>
</evidence>
<dbReference type="InterPro" id="IPR027417">
    <property type="entry name" value="P-loop_NTPase"/>
</dbReference>
<feature type="transmembrane region" description="Helical" evidence="16">
    <location>
        <begin position="271"/>
        <end position="295"/>
    </location>
</feature>
<evidence type="ECO:0000256" key="14">
    <source>
        <dbReference type="PIRSR" id="PIRSR603373-1"/>
    </source>
</evidence>
<keyword evidence="4" id="KW-1003">Cell membrane</keyword>
<dbReference type="PRINTS" id="PR00326">
    <property type="entry name" value="GTP1OBG"/>
</dbReference>
<keyword evidence="9 16" id="KW-0408">Iron</keyword>
<keyword evidence="6 16" id="KW-0812">Transmembrane</keyword>
<gene>
    <name evidence="18" type="primary">feoB</name>
    <name evidence="18" type="ORF">FEZ08_03115</name>
</gene>
<keyword evidence="3 16" id="KW-0813">Transport</keyword>
<feature type="transmembrane region" description="Helical" evidence="16">
    <location>
        <begin position="551"/>
        <end position="571"/>
    </location>
</feature>
<dbReference type="AlphaFoldDB" id="A0A5R8QHR0"/>
<comment type="similarity">
    <text evidence="16">Belongs to the TRAFAC class TrmE-Era-EngA-EngB-Septin-like GTPase superfamily. FeoB GTPase (TC 9.A.8) family.</text>
</comment>
<evidence type="ECO:0000313" key="18">
    <source>
        <dbReference type="EMBL" id="TLG76807.1"/>
    </source>
</evidence>
<dbReference type="Gene3D" id="3.40.50.300">
    <property type="entry name" value="P-loop containing nucleotide triphosphate hydrolases"/>
    <property type="match status" value="1"/>
</dbReference>
<evidence type="ECO:0000256" key="6">
    <source>
        <dbReference type="ARBA" id="ARBA00022692"/>
    </source>
</evidence>
<feature type="binding site" evidence="15">
    <location>
        <position position="23"/>
    </location>
    <ligand>
        <name>Mg(2+)</name>
        <dbReference type="ChEBI" id="CHEBI:18420"/>
        <label>2</label>
    </ligand>
</feature>
<feature type="binding site" evidence="14">
    <location>
        <begin position="112"/>
        <end position="115"/>
    </location>
    <ligand>
        <name>GTP</name>
        <dbReference type="ChEBI" id="CHEBI:37565"/>
        <label>1</label>
    </ligand>
</feature>
<dbReference type="GO" id="GO:0005525">
    <property type="term" value="F:GTP binding"/>
    <property type="evidence" value="ECO:0007669"/>
    <property type="project" value="UniProtKB-KW"/>
</dbReference>
<evidence type="ECO:0000256" key="10">
    <source>
        <dbReference type="ARBA" id="ARBA00023065"/>
    </source>
</evidence>
<keyword evidence="12 16" id="KW-0472">Membrane</keyword>
<dbReference type="Pfam" id="PF02421">
    <property type="entry name" value="FeoB_N"/>
    <property type="match status" value="1"/>
</dbReference>
<proteinExistence type="inferred from homology"/>
<evidence type="ECO:0000256" key="1">
    <source>
        <dbReference type="ARBA" id="ARBA00003926"/>
    </source>
</evidence>
<feature type="transmembrane region" description="Helical" evidence="16">
    <location>
        <begin position="395"/>
        <end position="415"/>
    </location>
</feature>
<keyword evidence="11 14" id="KW-0342">GTP-binding</keyword>
<comment type="function">
    <text evidence="1 16">Probable transporter of a GTP-driven Fe(2+) uptake system.</text>
</comment>
<sequence>MQNAVLVGNPNVGKTTLFNQLTGRNLKVGNWSGVTVEKKSGQIKNSSIELTDLPGIYSLNAANNEEIIAEQFLKSDQYDVIINIVNASNLERNLYLTMELLRLKKPMILLLNMADVLAKKGLSINIPLLSERLGIPVFAIQANQPKTFTEFINTVKSPVTVNNIIIPDFENQKEAYDYIESAFLPNMVTQEKDDKHSKTTAFLDRIFFHPVLSFLSLAVVIWLIFQITFEWIGGPLGDWIGTALEEVVLPWLLSLMPWASDWFVSLISEGIFGGLGTILAALPVIVILYVCLTFLEDFGYMPRVAVLLDRAFSKIGLSGKAIIPMIMGFGCAVPAVLSTRNLDTEREQKLTTLLLPFMSCNARLPVYVLFASAFFSGQFVFNIGPIPISISQEGLVVASLYILGVIVAIIIALVLKNTTFKGAVEHFLIELPEYHFPSIKTLSINTWQKVKSYLKKAATFILLASLVIWLLSHISFAGYTEDMGTSILANIGSIFAPLFSPLGFGDWQSAVSIISGFVAKETVISTMGVLYSGGEELLASSLSAHFTTLSAYAFLVFVLLYTPCVAVIGAVRQEYGLKYAWIVALYPIAVAWIISFIIYQGGLLLSYLL</sequence>
<evidence type="ECO:0000256" key="7">
    <source>
        <dbReference type="ARBA" id="ARBA00022741"/>
    </source>
</evidence>
<organism evidence="18 19">
    <name type="scientific">Culicoidibacter larvae</name>
    <dbReference type="NCBI Taxonomy" id="2579976"/>
    <lineage>
        <taxon>Bacteria</taxon>
        <taxon>Bacillati</taxon>
        <taxon>Bacillota</taxon>
        <taxon>Culicoidibacteria</taxon>
        <taxon>Culicoidibacterales</taxon>
        <taxon>Culicoidibacteraceae</taxon>
        <taxon>Culicoidibacter</taxon>
    </lineage>
</organism>
<dbReference type="GO" id="GO:0005886">
    <property type="term" value="C:plasma membrane"/>
    <property type="evidence" value="ECO:0007669"/>
    <property type="project" value="UniProtKB-SubCell"/>
</dbReference>
<keyword evidence="8 16" id="KW-1133">Transmembrane helix</keyword>
<evidence type="ECO:0000256" key="8">
    <source>
        <dbReference type="ARBA" id="ARBA00022989"/>
    </source>
</evidence>